<dbReference type="SUPFAM" id="SSF53335">
    <property type="entry name" value="S-adenosyl-L-methionine-dependent methyltransferases"/>
    <property type="match status" value="1"/>
</dbReference>
<reference evidence="2 3" key="1">
    <citation type="submission" date="2024-09" db="EMBL/GenBank/DDBJ databases">
        <authorList>
            <person name="Sun Q."/>
            <person name="Mori K."/>
        </authorList>
    </citation>
    <scope>NUCLEOTIDE SEQUENCE [LARGE SCALE GENOMIC DNA]</scope>
    <source>
        <strain evidence="2 3">TBRC 2205</strain>
    </source>
</reference>
<evidence type="ECO:0000313" key="2">
    <source>
        <dbReference type="EMBL" id="MFC0567191.1"/>
    </source>
</evidence>
<name>A0ABV6P2D1_9ACTN</name>
<gene>
    <name evidence="2" type="ORF">ACFFHU_24015</name>
</gene>
<dbReference type="CDD" id="cd02440">
    <property type="entry name" value="AdoMet_MTases"/>
    <property type="match status" value="1"/>
</dbReference>
<keyword evidence="2" id="KW-0808">Transferase</keyword>
<accession>A0ABV6P2D1</accession>
<protein>
    <submittedName>
        <fullName evidence="2">Class I SAM-dependent methyltransferase</fullName>
        <ecNumber evidence="2">2.1.1.-</ecNumber>
    </submittedName>
</protein>
<sequence>MFARMFERQIVRLDAAGGAELRHRLLAGLAGRVLEVGAGSGSNFPHYPPTVTGVLAVEPEPRLRAAAARAAPAAPVPVTVVDGVADALPAADGEYDAVVFSLVLCSVPDQTAALAEGRRALRPGGQVRFLEHVRAERPGGLRRVQRAVDATVWPLFCGGCHTSRDTIGAIEAAGFEVTALDRFRFPETQVPVPAAPHVLGTAVRR</sequence>
<evidence type="ECO:0000313" key="3">
    <source>
        <dbReference type="Proteomes" id="UP001589894"/>
    </source>
</evidence>
<dbReference type="GO" id="GO:0008168">
    <property type="term" value="F:methyltransferase activity"/>
    <property type="evidence" value="ECO:0007669"/>
    <property type="project" value="UniProtKB-KW"/>
</dbReference>
<dbReference type="GO" id="GO:0032259">
    <property type="term" value="P:methylation"/>
    <property type="evidence" value="ECO:0007669"/>
    <property type="project" value="UniProtKB-KW"/>
</dbReference>
<keyword evidence="3" id="KW-1185">Reference proteome</keyword>
<dbReference type="Pfam" id="PF08241">
    <property type="entry name" value="Methyltransf_11"/>
    <property type="match status" value="1"/>
</dbReference>
<proteinExistence type="predicted"/>
<dbReference type="Gene3D" id="3.40.50.150">
    <property type="entry name" value="Vaccinia Virus protein VP39"/>
    <property type="match status" value="1"/>
</dbReference>
<keyword evidence="2" id="KW-0489">Methyltransferase</keyword>
<dbReference type="EC" id="2.1.1.-" evidence="2"/>
<evidence type="ECO:0000259" key="1">
    <source>
        <dbReference type="Pfam" id="PF08241"/>
    </source>
</evidence>
<dbReference type="InterPro" id="IPR029063">
    <property type="entry name" value="SAM-dependent_MTases_sf"/>
</dbReference>
<dbReference type="Proteomes" id="UP001589894">
    <property type="component" value="Unassembled WGS sequence"/>
</dbReference>
<dbReference type="RefSeq" id="WP_377342463.1">
    <property type="nucleotide sequence ID" value="NZ_JBHLUE010000019.1"/>
</dbReference>
<dbReference type="PANTHER" id="PTHR45036:SF1">
    <property type="entry name" value="METHYLTRANSFERASE LIKE 7A"/>
    <property type="match status" value="1"/>
</dbReference>
<feature type="domain" description="Methyltransferase type 11" evidence="1">
    <location>
        <begin position="34"/>
        <end position="127"/>
    </location>
</feature>
<dbReference type="PANTHER" id="PTHR45036">
    <property type="entry name" value="METHYLTRANSFERASE LIKE 7B"/>
    <property type="match status" value="1"/>
</dbReference>
<dbReference type="InterPro" id="IPR013216">
    <property type="entry name" value="Methyltransf_11"/>
</dbReference>
<comment type="caution">
    <text evidence="2">The sequence shown here is derived from an EMBL/GenBank/DDBJ whole genome shotgun (WGS) entry which is preliminary data.</text>
</comment>
<dbReference type="InterPro" id="IPR052356">
    <property type="entry name" value="Thiol_S-MT"/>
</dbReference>
<organism evidence="2 3">
    <name type="scientific">Plantactinospora siamensis</name>
    <dbReference type="NCBI Taxonomy" id="555372"/>
    <lineage>
        <taxon>Bacteria</taxon>
        <taxon>Bacillati</taxon>
        <taxon>Actinomycetota</taxon>
        <taxon>Actinomycetes</taxon>
        <taxon>Micromonosporales</taxon>
        <taxon>Micromonosporaceae</taxon>
        <taxon>Plantactinospora</taxon>
    </lineage>
</organism>
<dbReference type="EMBL" id="JBHLUE010000019">
    <property type="protein sequence ID" value="MFC0567191.1"/>
    <property type="molecule type" value="Genomic_DNA"/>
</dbReference>